<name>A0A1R3KKX2_9ROSI</name>
<sequence>MASTSFEPPCLPPKSDRRRPPLLGSMGISRRKSDWKSHADAAAIAQSIQIINDLQDPTIGCLSVC</sequence>
<dbReference type="Proteomes" id="UP000187203">
    <property type="component" value="Unassembled WGS sequence"/>
</dbReference>
<comment type="caution">
    <text evidence="2">The sequence shown here is derived from an EMBL/GenBank/DDBJ whole genome shotgun (WGS) entry which is preliminary data.</text>
</comment>
<dbReference type="EMBL" id="AWUE01013094">
    <property type="protein sequence ID" value="OMP07709.1"/>
    <property type="molecule type" value="Genomic_DNA"/>
</dbReference>
<protein>
    <submittedName>
        <fullName evidence="2">Peptide chain release factor</fullName>
    </submittedName>
</protein>
<keyword evidence="3" id="KW-1185">Reference proteome</keyword>
<feature type="region of interest" description="Disordered" evidence="1">
    <location>
        <begin position="1"/>
        <end position="32"/>
    </location>
</feature>
<proteinExistence type="predicted"/>
<evidence type="ECO:0000313" key="3">
    <source>
        <dbReference type="Proteomes" id="UP000187203"/>
    </source>
</evidence>
<dbReference type="AlphaFoldDB" id="A0A1R3KKX2"/>
<evidence type="ECO:0000256" key="1">
    <source>
        <dbReference type="SAM" id="MobiDB-lite"/>
    </source>
</evidence>
<evidence type="ECO:0000313" key="2">
    <source>
        <dbReference type="EMBL" id="OMP07709.1"/>
    </source>
</evidence>
<accession>A0A1R3KKX2</accession>
<organism evidence="2 3">
    <name type="scientific">Corchorus olitorius</name>
    <dbReference type="NCBI Taxonomy" id="93759"/>
    <lineage>
        <taxon>Eukaryota</taxon>
        <taxon>Viridiplantae</taxon>
        <taxon>Streptophyta</taxon>
        <taxon>Embryophyta</taxon>
        <taxon>Tracheophyta</taxon>
        <taxon>Spermatophyta</taxon>
        <taxon>Magnoliopsida</taxon>
        <taxon>eudicotyledons</taxon>
        <taxon>Gunneridae</taxon>
        <taxon>Pentapetalae</taxon>
        <taxon>rosids</taxon>
        <taxon>malvids</taxon>
        <taxon>Malvales</taxon>
        <taxon>Malvaceae</taxon>
        <taxon>Grewioideae</taxon>
        <taxon>Apeibeae</taxon>
        <taxon>Corchorus</taxon>
    </lineage>
</organism>
<reference evidence="3" key="1">
    <citation type="submission" date="2013-09" db="EMBL/GenBank/DDBJ databases">
        <title>Corchorus olitorius genome sequencing.</title>
        <authorList>
            <person name="Alam M."/>
            <person name="Haque M.S."/>
            <person name="Islam M.S."/>
            <person name="Emdad E.M."/>
            <person name="Islam M.M."/>
            <person name="Ahmed B."/>
            <person name="Halim A."/>
            <person name="Hossen Q.M.M."/>
            <person name="Hossain M.Z."/>
            <person name="Ahmed R."/>
            <person name="Khan M.M."/>
            <person name="Islam R."/>
            <person name="Rashid M.M."/>
            <person name="Khan S.A."/>
            <person name="Rahman M.S."/>
            <person name="Alam M."/>
            <person name="Yahiya A.S."/>
            <person name="Khan M.S."/>
            <person name="Azam M.S."/>
            <person name="Haque T."/>
            <person name="Lashkar M.Z.H."/>
            <person name="Akhand A.I."/>
            <person name="Morshed G."/>
            <person name="Roy S."/>
            <person name="Uddin K.S."/>
            <person name="Rabeya T."/>
            <person name="Hossain A.S."/>
            <person name="Chowdhury A."/>
            <person name="Snigdha A.R."/>
            <person name="Mortoza M.S."/>
            <person name="Matin S.A."/>
            <person name="Hoque S.M.E."/>
            <person name="Islam M.K."/>
            <person name="Roy D.K."/>
            <person name="Haider R."/>
            <person name="Moosa M.M."/>
            <person name="Elias S.M."/>
            <person name="Hasan A.M."/>
            <person name="Jahan S."/>
            <person name="Shafiuddin M."/>
            <person name="Mahmood N."/>
            <person name="Shommy N.S."/>
        </authorList>
    </citation>
    <scope>NUCLEOTIDE SEQUENCE [LARGE SCALE GENOMIC DNA]</scope>
    <source>
        <strain evidence="3">cv. O-4</strain>
    </source>
</reference>
<gene>
    <name evidence="2" type="ORF">COLO4_07118</name>
</gene>